<dbReference type="InterPro" id="IPR005754">
    <property type="entry name" value="Sortase"/>
</dbReference>
<dbReference type="GO" id="GO:0016787">
    <property type="term" value="F:hydrolase activity"/>
    <property type="evidence" value="ECO:0007669"/>
    <property type="project" value="UniProtKB-KW"/>
</dbReference>
<dbReference type="Proteomes" id="UP000297948">
    <property type="component" value="Unassembled WGS sequence"/>
</dbReference>
<evidence type="ECO:0000313" key="3">
    <source>
        <dbReference type="Proteomes" id="UP000297948"/>
    </source>
</evidence>
<keyword evidence="1" id="KW-0378">Hydrolase</keyword>
<keyword evidence="3" id="KW-1185">Reference proteome</keyword>
<evidence type="ECO:0000313" key="2">
    <source>
        <dbReference type="EMBL" id="TGA92129.1"/>
    </source>
</evidence>
<sequence>MARSDTGPVPRIPGRVLRPLLAAGAALALAAGGWTLYHASEPAPRVDARPVATAHPPLSASPATALSIPALELEAPVTEVGLDPRGHLATPPVDDARLAGWYRGGPAPGEQGTSVIVGHRDTRNGPAVFLNLDDLDPGDTVKVARADHRTAVFTVDKVRTYTKAHFPDRRVYGSTGRPELRLLTCGGTFDRRRGYAANIVVFAHLVRAEPTVGVV</sequence>
<name>A0A4Z0G7U7_9ACTN</name>
<evidence type="ECO:0000256" key="1">
    <source>
        <dbReference type="ARBA" id="ARBA00022801"/>
    </source>
</evidence>
<organism evidence="2 3">
    <name type="scientific">Streptomyces palmae</name>
    <dbReference type="NCBI Taxonomy" id="1701085"/>
    <lineage>
        <taxon>Bacteria</taxon>
        <taxon>Bacillati</taxon>
        <taxon>Actinomycetota</taxon>
        <taxon>Actinomycetes</taxon>
        <taxon>Kitasatosporales</taxon>
        <taxon>Streptomycetaceae</taxon>
        <taxon>Streptomyces</taxon>
    </lineage>
</organism>
<gene>
    <name evidence="2" type="ORF">E4099_27930</name>
</gene>
<accession>A0A4Z0G7U7</accession>
<dbReference type="EMBL" id="SRID01000406">
    <property type="protein sequence ID" value="TGA92129.1"/>
    <property type="molecule type" value="Genomic_DNA"/>
</dbReference>
<reference evidence="2 3" key="1">
    <citation type="submission" date="2019-03" db="EMBL/GenBank/DDBJ databases">
        <authorList>
            <person name="Gonzalez-Pimentel J.L."/>
        </authorList>
    </citation>
    <scope>NUCLEOTIDE SEQUENCE [LARGE SCALE GENOMIC DNA]</scope>
    <source>
        <strain evidence="2 3">JCM 31289</strain>
    </source>
</reference>
<dbReference type="Gene3D" id="2.40.260.10">
    <property type="entry name" value="Sortase"/>
    <property type="match status" value="1"/>
</dbReference>
<dbReference type="OrthoDB" id="525039at2"/>
<dbReference type="NCBIfam" id="NF033748">
    <property type="entry name" value="class_F_sortase"/>
    <property type="match status" value="1"/>
</dbReference>
<dbReference type="Pfam" id="PF04203">
    <property type="entry name" value="Sortase"/>
    <property type="match status" value="1"/>
</dbReference>
<proteinExistence type="predicted"/>
<protein>
    <submittedName>
        <fullName evidence="2">Class F sortase</fullName>
    </submittedName>
</protein>
<dbReference type="InterPro" id="IPR042001">
    <property type="entry name" value="Sortase_F"/>
</dbReference>
<dbReference type="AlphaFoldDB" id="A0A4Z0G7U7"/>
<dbReference type="SUPFAM" id="SSF63817">
    <property type="entry name" value="Sortase"/>
    <property type="match status" value="1"/>
</dbReference>
<dbReference type="InterPro" id="IPR023365">
    <property type="entry name" value="Sortase_dom-sf"/>
</dbReference>
<dbReference type="CDD" id="cd05829">
    <property type="entry name" value="Sortase_F"/>
    <property type="match status" value="1"/>
</dbReference>
<comment type="caution">
    <text evidence="2">The sequence shown here is derived from an EMBL/GenBank/DDBJ whole genome shotgun (WGS) entry which is preliminary data.</text>
</comment>